<dbReference type="InterPro" id="IPR019734">
    <property type="entry name" value="TPR_rpt"/>
</dbReference>
<dbReference type="SUPFAM" id="SSF48452">
    <property type="entry name" value="TPR-like"/>
    <property type="match status" value="2"/>
</dbReference>
<dbReference type="PROSITE" id="PS50297">
    <property type="entry name" value="ANK_REP_REGION"/>
    <property type="match status" value="7"/>
</dbReference>
<evidence type="ECO:0000259" key="6">
    <source>
        <dbReference type="Pfam" id="PF12770"/>
    </source>
</evidence>
<dbReference type="SUPFAM" id="SSF63829">
    <property type="entry name" value="Calcium-dependent phosphotriesterase"/>
    <property type="match status" value="1"/>
</dbReference>
<dbReference type="PRINTS" id="PR01415">
    <property type="entry name" value="ANKYRIN"/>
</dbReference>
<feature type="repeat" description="ANK" evidence="3">
    <location>
        <begin position="446"/>
        <end position="478"/>
    </location>
</feature>
<evidence type="ECO:0000256" key="2">
    <source>
        <dbReference type="ARBA" id="ARBA00023043"/>
    </source>
</evidence>
<dbReference type="SUPFAM" id="SSF48403">
    <property type="entry name" value="Ankyrin repeat"/>
    <property type="match status" value="2"/>
</dbReference>
<protein>
    <recommendedName>
        <fullName evidence="6">CHAT domain-containing protein</fullName>
    </recommendedName>
</protein>
<keyword evidence="2 3" id="KW-0040">ANK repeat</keyword>
<dbReference type="InterPro" id="IPR011990">
    <property type="entry name" value="TPR-like_helical_dom_sf"/>
</dbReference>
<comment type="caution">
    <text evidence="7">The sequence shown here is derived from an EMBL/GenBank/DDBJ whole genome shotgun (WGS) entry which is preliminary data.</text>
</comment>
<dbReference type="PANTHER" id="PTHR24198:SF165">
    <property type="entry name" value="ANKYRIN REPEAT-CONTAINING PROTEIN-RELATED"/>
    <property type="match status" value="1"/>
</dbReference>
<feature type="transmembrane region" description="Helical" evidence="5">
    <location>
        <begin position="12"/>
        <end position="32"/>
    </location>
</feature>
<dbReference type="PANTHER" id="PTHR24198">
    <property type="entry name" value="ANKYRIN REPEAT AND PROTEIN KINASE DOMAIN-CONTAINING PROTEIN"/>
    <property type="match status" value="1"/>
</dbReference>
<dbReference type="SMART" id="SM00248">
    <property type="entry name" value="ANK"/>
    <property type="match status" value="18"/>
</dbReference>
<feature type="compositionally biased region" description="Polar residues" evidence="4">
    <location>
        <begin position="2484"/>
        <end position="2500"/>
    </location>
</feature>
<dbReference type="Pfam" id="PF00023">
    <property type="entry name" value="Ank"/>
    <property type="match status" value="1"/>
</dbReference>
<dbReference type="InterPro" id="IPR024983">
    <property type="entry name" value="CHAT_dom"/>
</dbReference>
<accession>A0A370DI26</accession>
<feature type="domain" description="CHAT" evidence="6">
    <location>
        <begin position="2642"/>
        <end position="2905"/>
    </location>
</feature>
<feature type="repeat" description="ANK" evidence="3">
    <location>
        <begin position="512"/>
        <end position="544"/>
    </location>
</feature>
<evidence type="ECO:0000256" key="1">
    <source>
        <dbReference type="ARBA" id="ARBA00022737"/>
    </source>
</evidence>
<feature type="repeat" description="ANK" evidence="3">
    <location>
        <begin position="643"/>
        <end position="675"/>
    </location>
</feature>
<dbReference type="Pfam" id="PF12796">
    <property type="entry name" value="Ank_2"/>
    <property type="match status" value="3"/>
</dbReference>
<proteinExistence type="predicted"/>
<dbReference type="InterPro" id="IPR036770">
    <property type="entry name" value="Ankyrin_rpt-contain_sf"/>
</dbReference>
<keyword evidence="8" id="KW-1185">Reference proteome</keyword>
<dbReference type="Gene3D" id="1.25.40.10">
    <property type="entry name" value="Tetratricopeptide repeat domain"/>
    <property type="match status" value="2"/>
</dbReference>
<feature type="repeat" description="ANK" evidence="3">
    <location>
        <begin position="610"/>
        <end position="642"/>
    </location>
</feature>
<name>A0A370DI26_9GAMM</name>
<dbReference type="InterPro" id="IPR011110">
    <property type="entry name" value="Reg_prop"/>
</dbReference>
<feature type="repeat" description="ANK" evidence="3">
    <location>
        <begin position="379"/>
        <end position="411"/>
    </location>
</feature>
<keyword evidence="5" id="KW-0472">Membrane</keyword>
<keyword evidence="5" id="KW-0812">Transmembrane</keyword>
<dbReference type="Proteomes" id="UP000254266">
    <property type="component" value="Unassembled WGS sequence"/>
</dbReference>
<evidence type="ECO:0000256" key="4">
    <source>
        <dbReference type="SAM" id="MobiDB-lite"/>
    </source>
</evidence>
<evidence type="ECO:0000313" key="7">
    <source>
        <dbReference type="EMBL" id="RDH84503.1"/>
    </source>
</evidence>
<evidence type="ECO:0000256" key="3">
    <source>
        <dbReference type="PROSITE-ProRule" id="PRU00023"/>
    </source>
</evidence>
<evidence type="ECO:0000313" key="8">
    <source>
        <dbReference type="Proteomes" id="UP000254266"/>
    </source>
</evidence>
<dbReference type="InterPro" id="IPR002110">
    <property type="entry name" value="Ankyrin_rpt"/>
</dbReference>
<reference evidence="7 8" key="1">
    <citation type="journal article" date="2018" name="ISME J.">
        <title>Endosymbiont genomes yield clues of tubeworm success.</title>
        <authorList>
            <person name="Li Y."/>
            <person name="Liles M.R."/>
            <person name="Halanych K.M."/>
        </authorList>
    </citation>
    <scope>NUCLEOTIDE SEQUENCE [LARGE SCALE GENOMIC DNA]</scope>
    <source>
        <strain evidence="7">A1464</strain>
    </source>
</reference>
<dbReference type="InterPro" id="IPR015943">
    <property type="entry name" value="WD40/YVTN_repeat-like_dom_sf"/>
</dbReference>
<dbReference type="Gene3D" id="1.25.40.20">
    <property type="entry name" value="Ankyrin repeat-containing domain"/>
    <property type="match status" value="4"/>
</dbReference>
<feature type="repeat" description="ANK" evidence="3">
    <location>
        <begin position="213"/>
        <end position="240"/>
    </location>
</feature>
<organism evidence="7 8">
    <name type="scientific">endosymbiont of Galathealinum brachiosum</name>
    <dbReference type="NCBI Taxonomy" id="2200906"/>
    <lineage>
        <taxon>Bacteria</taxon>
        <taxon>Pseudomonadati</taxon>
        <taxon>Pseudomonadota</taxon>
        <taxon>Gammaproteobacteria</taxon>
        <taxon>sulfur-oxidizing symbionts</taxon>
    </lineage>
</organism>
<dbReference type="SMART" id="SM00028">
    <property type="entry name" value="TPR"/>
    <property type="match status" value="3"/>
</dbReference>
<dbReference type="EMBL" id="QFXC01000007">
    <property type="protein sequence ID" value="RDH84503.1"/>
    <property type="molecule type" value="Genomic_DNA"/>
</dbReference>
<feature type="repeat" description="ANK" evidence="3">
    <location>
        <begin position="105"/>
        <end position="137"/>
    </location>
</feature>
<dbReference type="Gene3D" id="2.130.10.10">
    <property type="entry name" value="YVTN repeat-like/Quinoprotein amine dehydrogenase"/>
    <property type="match status" value="2"/>
</dbReference>
<keyword evidence="5" id="KW-1133">Transmembrane helix</keyword>
<feature type="repeat" description="ANK" evidence="3">
    <location>
        <begin position="479"/>
        <end position="511"/>
    </location>
</feature>
<dbReference type="Pfam" id="PF07494">
    <property type="entry name" value="Reg_prop"/>
    <property type="match status" value="1"/>
</dbReference>
<sequence length="2907" mass="326937">MNKYCEICMRLKIFYLIKFNIFLILISVSSFVNSAEKNLVLVDAVINGDIKQVKALLESGSKPDVFNVDGITPLHMAVYNENSEIVKDLLKKGANPNLIGKGEIEGLSPLMLAVDVKSEEIISNLLGFGANPLLQSSDLNTPLHFVIRVENNQAAIAMINSLKEYKDMPLNEDGMSPFLLAIDNGNYEIVKVFLDKFGNEIINNTKSDYPPVLVMASASGNHELFELILNAGADINVFSKGIDGTGVPYFHYAVYGNNKSIIDNLLKVVVDIDIATEQGETALYALFYDYEAGYDDVILTLLNSNASLLKLTAEGTSPLGLLMELDDEELFNKVKSYFSEAEYSQLHDFDLLRAVENDEVKKVKALLGKGANPNFITNGGQSLLYVAIDQGSEDISRLLIDHGANVNLLKDSESPLVLLALEMEMADDFIVLLIEKGSDVNGVNEDGDSLLHLASKNGNAKLTELLIDKGVAPDASGNNKYTALHYAVISDDKEVFKMLLEAGANVNIKDEYSETPVTLSLNKDRMEFVHLLIKHGADLKVKDIEGFTLAQRVILSDDIEALSSLMDYKKELFADKANHSLIHFSLQHIKNKAVKQLVRSKALINGVDKDGNTPLHMASRLANIGVAKLLLDNGASVNATNKSGRSALHLAAKTGDEELLELLLDEEADPLIKDNKGYLAWQLAFQHGWQPLVKKLVSVLPVPDKRTNDSRLFEDQRIAYWSALYLSGQRDEALARIEEDLLSDNPHPYASRAWTGVHSFLENTEEAYNQSDEELKLALGITPVVEIIKESSGNEAVLKRFTPDMDYKTGDLFGLISLAYSADALDRVTDKYRFLSIATRLHPDFFQTAWMSESATELNQPEVSSIVSSLLKSAEMQKTLWSDYVSTPFTQHRLSSTDKQLAVKKWLVERPNDVRAWTALGYLLNGNERFDLSLDAHFKAFIFYPFYANYDNALEQLIKLDKYEQAERYAMQLAQVLKSQSSNETYESIGKRYFADALKETGDKGAARKVVEKALKQWPDSYKWKKLIGKIERNTDRNHQALEYIQSSISLNPDKKENQVLLIKLLRDTGQVTEALLQWNKAKEIIINKDADFYLLALNMLEQRKELDKLDVLLKEALTHTPESSKLLRKKASLLWQADNKSAALKIMRKEVIRLPGDSTTVDLYGEYLKQGNKTNTVDEEWSKLLQQYPWSEALWSWKAENLLSSDKAKLDNWAKAKVVNPGVVWPYYKTLDYYIDKKDWDSCFAEIKDFDQRTKELQVSQSDLMQRHRLKTLIISRVIKYRYLSGDVLSQAFKDLETYRDLFGDLTTYYSYLSDLKLATKDEAGAAQALYQWSRLDKDNRSLFHDLVKYGSELPRDHTFGYGYRMVERSPYDESVHNSFLHKHVLWGGSPVVALMYIEKMKLKGLPVPTSYEKRARGQLGDSVSRFKEYINNTSVGEGHRYIDWFHDARKKALSDSAQEIIYHFDKSKAELSIIQPDGQVLVRRDSQKLGKIEYLGQGATFIEALYSSDTGSLIALKASSGKTVHLNYNDANQITVMTGVNGETLTFKYNKLNKPIRIAIKDLGEIKVTYDQQGEINKISSDSGHKMALKVTQSFQDLLGLSTLFKRYSRTGKMPVISANDEHLEALEGEYQQALSIRADNLSVLQNTYVEYLVKHVRDHQDNYHNAREILDETLDEVIHLWSNGQADPTKEDMLTAARYAELWHQLIITVKPRGLPQDDFARWSKHKAWLHDMWLKSGKDKYKTALNTINQNKAKLLRDAQWLSRSRLSNSGYWNRYSNKEILSDKSIKAEKKAILVRKNGDVVVGTSQGIQVLRRGFWEWFGYSESDQRFSHNINRLGLNETSSVLALAETSDGVLWVGTENGLIAITGKYSGETKRWITKGQGLPSPRIEHLVARGKDILAGTTAGLVRGDINAFSVFDESLGHKSIQFISAGSSVNEVFLVGTADGLWGVSSDGKAILLESNKVKHAIYHSELKQVFILKGFDVFQLSWDGSHKVSSKPVYLSGKEDLIVSKEINGLALLEVPEKGIKPAVLSDLGINIYHDGHFQYMDLPFTELRNGIRQGAVNVSLNEEGDAWYLTQDGVYSFRQGQSRHIRLGRVLDMVNDGELDFTYIATGKEIYYVNADDNKPEPEHFSSVNAEHLALSKQGVLFANDYNKIVRFNQGESSVQEIFDATPSVDEEGWKEEGVRHIYVANDNSLWVASGSSLFHWHEGDEKPVEYNFILDSERFPSRSSKISYIYETVDGKLRVIASDEGHLDYNGLKLIGGELEWNGQKFIRTSKDEGWFVTAYTKVDEKNAIVSTSGAFYHDVSAKRNSFADINSYKTMQKQVPMLWLGGKGARLSGDDSAAWLFPSAGGIAVYNNGRWFYPNRLNQLLPDDQSLGQYGARTVHAVATDKQGRIYAGTDLGLLVYESEGLEAFLMSNERGGSLISDNENQHSNFLKNVFLDEIDLKSEQGKLLVRYKSLSKQMKSLEENIQGAGQNNKQDMGDSTQKGSVDKGIDKEAIKKKLKSKQRARQKLLARIEQEHLGLYQLMDPRAVDALKENLLAEDEILVQYLPTKKNLYINVTTNKESFIKTVNVTSDELYKRTVRAVSHMKRGVQHLKVRGISMKNKKEAGLDRKLMQQAWKENETLAKEDLAWLYNQLLRPIENSLDNSKHVFISPVKQLAYLPFAALIRQDGNETVYAVERFNLGVMPSSLHLQLVSDFSESYSDGVLFIADPDGSLPGARKEVELVSQMLVADGANLTGKDATKNNIREHLPDARLVHFATHGVLHKSNPSESYLLLANKKRLDVIDISQMDMGQTDLVILSACESGIGIDGMEYATLARAFAHAKVPSVLASYWKIHDAATQMLVVNFYKQMEEGGNVYSSLAMAQREMLKQKGSLSHPSAWASISAYGKP</sequence>
<dbReference type="PROSITE" id="PS50088">
    <property type="entry name" value="ANK_REPEAT"/>
    <property type="match status" value="9"/>
</dbReference>
<feature type="region of interest" description="Disordered" evidence="4">
    <location>
        <begin position="2484"/>
        <end position="2503"/>
    </location>
</feature>
<gene>
    <name evidence="7" type="ORF">DIZ80_03215</name>
</gene>
<keyword evidence="1" id="KW-0677">Repeat</keyword>
<dbReference type="Pfam" id="PF12770">
    <property type="entry name" value="CHAT"/>
    <property type="match status" value="1"/>
</dbReference>
<evidence type="ECO:0000256" key="5">
    <source>
        <dbReference type="SAM" id="Phobius"/>
    </source>
</evidence>
<feature type="repeat" description="ANK" evidence="3">
    <location>
        <begin position="69"/>
        <end position="101"/>
    </location>
</feature>